<dbReference type="Gene3D" id="2.30.39.10">
    <property type="entry name" value="Alpha-1-antitrypsin, domain 1"/>
    <property type="match status" value="1"/>
</dbReference>
<comment type="similarity">
    <text evidence="1">Belongs to the serpin family.</text>
</comment>
<dbReference type="SUPFAM" id="SSF56574">
    <property type="entry name" value="Serpins"/>
    <property type="match status" value="1"/>
</dbReference>
<dbReference type="KEGG" id="bgg:CFK41_15130"/>
<evidence type="ECO:0000313" key="4">
    <source>
        <dbReference type="Proteomes" id="UP000217889"/>
    </source>
</evidence>
<protein>
    <submittedName>
        <fullName evidence="3">Serpin family protein</fullName>
    </submittedName>
</protein>
<dbReference type="InterPro" id="IPR042185">
    <property type="entry name" value="Serpin_sf_2"/>
</dbReference>
<dbReference type="InterPro" id="IPR042178">
    <property type="entry name" value="Serpin_sf_1"/>
</dbReference>
<dbReference type="PANTHER" id="PTHR11461:SF211">
    <property type="entry name" value="GH10112P-RELATED"/>
    <property type="match status" value="1"/>
</dbReference>
<evidence type="ECO:0000256" key="1">
    <source>
        <dbReference type="RuleBase" id="RU000411"/>
    </source>
</evidence>
<dbReference type="InterPro" id="IPR036186">
    <property type="entry name" value="Serpin_sf"/>
</dbReference>
<dbReference type="RefSeq" id="WP_096800421.1">
    <property type="nucleotide sequence ID" value="NZ_CP023564.1"/>
</dbReference>
<dbReference type="PANTHER" id="PTHR11461">
    <property type="entry name" value="SERINE PROTEASE INHIBITOR, SERPIN"/>
    <property type="match status" value="1"/>
</dbReference>
<reference evidence="3 4" key="1">
    <citation type="journal article" date="2014" name="Int. J. Syst. Evol. Microbiol.">
        <title>Brachybacterium ginsengisoli sp. nov., isolated from soil of a ginseng field.</title>
        <authorList>
            <person name="Hoang V.A."/>
            <person name="Kim Y.J."/>
            <person name="Nguyen N.L."/>
            <person name="Yang D.C."/>
        </authorList>
    </citation>
    <scope>NUCLEOTIDE SEQUENCE [LARGE SCALE GENOMIC DNA]</scope>
    <source>
        <strain evidence="3 4">DCY80</strain>
    </source>
</reference>
<organism evidence="3 4">
    <name type="scientific">Brachybacterium ginsengisoli</name>
    <dbReference type="NCBI Taxonomy" id="1331682"/>
    <lineage>
        <taxon>Bacteria</taxon>
        <taxon>Bacillati</taxon>
        <taxon>Actinomycetota</taxon>
        <taxon>Actinomycetes</taxon>
        <taxon>Micrococcales</taxon>
        <taxon>Dermabacteraceae</taxon>
        <taxon>Brachybacterium</taxon>
    </lineage>
</organism>
<dbReference type="SMART" id="SM00093">
    <property type="entry name" value="SERPIN"/>
    <property type="match status" value="1"/>
</dbReference>
<dbReference type="AlphaFoldDB" id="A0A291H0H5"/>
<dbReference type="InterPro" id="IPR000215">
    <property type="entry name" value="Serpin_fam"/>
</dbReference>
<dbReference type="Pfam" id="PF00079">
    <property type="entry name" value="Serpin"/>
    <property type="match status" value="1"/>
</dbReference>
<dbReference type="Gene3D" id="3.30.497.10">
    <property type="entry name" value="Antithrombin, subunit I, domain 2"/>
    <property type="match status" value="1"/>
</dbReference>
<dbReference type="Proteomes" id="UP000217889">
    <property type="component" value="Chromosome"/>
</dbReference>
<evidence type="ECO:0000313" key="3">
    <source>
        <dbReference type="EMBL" id="ATG55961.1"/>
    </source>
</evidence>
<keyword evidence="4" id="KW-1185">Reference proteome</keyword>
<accession>A0A291H0H5</accession>
<dbReference type="GO" id="GO:0005615">
    <property type="term" value="C:extracellular space"/>
    <property type="evidence" value="ECO:0007669"/>
    <property type="project" value="InterPro"/>
</dbReference>
<dbReference type="InterPro" id="IPR023796">
    <property type="entry name" value="Serpin_dom"/>
</dbReference>
<dbReference type="OrthoDB" id="9764871at2"/>
<dbReference type="CDD" id="cd19590">
    <property type="entry name" value="serpin_thermopin-like"/>
    <property type="match status" value="1"/>
</dbReference>
<proteinExistence type="inferred from homology"/>
<name>A0A291H0H5_9MICO</name>
<sequence>MSPLTPPRRPAPLRRRSLLAAGALTPPVLLGLAACGADDGGGEAPDLLAEVPREKPGAPQDAGPAVVPFTARILGAIDRGEVNAVCSPLSVQVALTMIGMGASGDTRAQMEEVLGAPMEDLAASANTLSQVLATVGDEQREADEEDGPEPSRASLVNATWLQEGLSVEDSFLEDLSAWFGSGVFEADFRETGPREKARERINDWVADSTADLIEELVPEGALGAATRLVLVNALHLKAAWPSPLTTSGGRFTTSADEEVGAEMLSGDAKGWYEDELCRATALPTAGGELALALIQPVEDVASVLEAWSSSATDSGTGLGALLSGLEESVPARLTLPRFDIDGEASLTGTLQELGMVDAFSGDADFSGVTSEADLAITDVLHKAVITVDEEGMEAAAATAVMVGETAAPAEPKELVLESPFLYVAYERSTLAPLVTGWIGDPTQTR</sequence>
<gene>
    <name evidence="3" type="ORF">CFK41_15130</name>
</gene>
<dbReference type="GO" id="GO:0004867">
    <property type="term" value="F:serine-type endopeptidase inhibitor activity"/>
    <property type="evidence" value="ECO:0007669"/>
    <property type="project" value="InterPro"/>
</dbReference>
<feature type="domain" description="Serpin" evidence="2">
    <location>
        <begin position="71"/>
        <end position="441"/>
    </location>
</feature>
<dbReference type="EMBL" id="CP023564">
    <property type="protein sequence ID" value="ATG55961.1"/>
    <property type="molecule type" value="Genomic_DNA"/>
</dbReference>
<evidence type="ECO:0000259" key="2">
    <source>
        <dbReference type="SMART" id="SM00093"/>
    </source>
</evidence>